<dbReference type="GO" id="GO:0016226">
    <property type="term" value="P:iron-sulfur cluster assembly"/>
    <property type="evidence" value="ECO:0007669"/>
    <property type="project" value="TreeGrafter"/>
</dbReference>
<dbReference type="Proteomes" id="UP000688137">
    <property type="component" value="Unassembled WGS sequence"/>
</dbReference>
<organism evidence="2 3">
    <name type="scientific">Paramecium primaurelia</name>
    <dbReference type="NCBI Taxonomy" id="5886"/>
    <lineage>
        <taxon>Eukaryota</taxon>
        <taxon>Sar</taxon>
        <taxon>Alveolata</taxon>
        <taxon>Ciliophora</taxon>
        <taxon>Intramacronucleata</taxon>
        <taxon>Oligohymenophorea</taxon>
        <taxon>Peniculida</taxon>
        <taxon>Parameciidae</taxon>
        <taxon>Paramecium</taxon>
    </lineage>
</organism>
<dbReference type="PROSITE" id="PS50294">
    <property type="entry name" value="WD_REPEATS_REGION"/>
    <property type="match status" value="1"/>
</dbReference>
<protein>
    <recommendedName>
        <fullName evidence="4">WD40-repeat-containing domain</fullName>
    </recommendedName>
</protein>
<evidence type="ECO:0000256" key="1">
    <source>
        <dbReference type="PROSITE-ProRule" id="PRU00221"/>
    </source>
</evidence>
<dbReference type="InterPro" id="IPR001680">
    <property type="entry name" value="WD40_rpt"/>
</dbReference>
<dbReference type="PROSITE" id="PS50082">
    <property type="entry name" value="WD_REPEATS_2"/>
    <property type="match status" value="1"/>
</dbReference>
<dbReference type="GO" id="GO:0097361">
    <property type="term" value="C:cytosolic [4Fe-4S] assembly targeting complex"/>
    <property type="evidence" value="ECO:0007669"/>
    <property type="project" value="TreeGrafter"/>
</dbReference>
<dbReference type="Pfam" id="PF00400">
    <property type="entry name" value="WD40"/>
    <property type="match status" value="2"/>
</dbReference>
<proteinExistence type="predicted"/>
<reference evidence="2" key="1">
    <citation type="submission" date="2021-01" db="EMBL/GenBank/DDBJ databases">
        <authorList>
            <consortium name="Genoscope - CEA"/>
            <person name="William W."/>
        </authorList>
    </citation>
    <scope>NUCLEOTIDE SEQUENCE</scope>
</reference>
<dbReference type="AlphaFoldDB" id="A0A8S1MPM0"/>
<dbReference type="EMBL" id="CAJJDM010000070">
    <property type="protein sequence ID" value="CAD8082180.1"/>
    <property type="molecule type" value="Genomic_DNA"/>
</dbReference>
<evidence type="ECO:0000313" key="3">
    <source>
        <dbReference type="Proteomes" id="UP000688137"/>
    </source>
</evidence>
<dbReference type="OMA" id="ANDIKLW"/>
<sequence length="332" mass="39265">MLQKEYRFKDILEKRNKEKLYSRYRKIETEAKICDLAFNDQKLITAHDMDLAIYHLDQQNHLQKELIENLHTYLIYAVCFSKCGQWFLTAGYEKIIKLWQKEDNQWKCIQVLNGHKDSVIILQMTSDEKQLFSRSRDKTIKIWQKQDEIWICTQSIQATSGIVDSLCISPQENIFSFGCKNNLLIWYNSYQNKWKKYQAIVSAHTQLIESVCFIQNGLQIASGANDIKLWKKSIENQQYRLIQIINPLGNVSLMEYNDYNSLLITVANKKFVQIWKVDDNANIINQQTIQVQKSDIFQEEDQFYEAICVSQNGEYLALTDNYNDYVDLWKLN</sequence>
<comment type="caution">
    <text evidence="2">The sequence shown here is derived from an EMBL/GenBank/DDBJ whole genome shotgun (WGS) entry which is preliminary data.</text>
</comment>
<evidence type="ECO:0000313" key="2">
    <source>
        <dbReference type="EMBL" id="CAD8082180.1"/>
    </source>
</evidence>
<name>A0A8S1MPM0_PARPR</name>
<keyword evidence="3" id="KW-1185">Reference proteome</keyword>
<feature type="repeat" description="WD" evidence="1">
    <location>
        <begin position="112"/>
        <end position="144"/>
    </location>
</feature>
<gene>
    <name evidence="2" type="ORF">PPRIM_AZ9-3.1.T0670125</name>
</gene>
<dbReference type="PANTHER" id="PTHR19920:SF0">
    <property type="entry name" value="CYTOSOLIC IRON-SULFUR PROTEIN ASSEMBLY PROTEIN CIAO1-RELATED"/>
    <property type="match status" value="1"/>
</dbReference>
<accession>A0A8S1MPM0</accession>
<dbReference type="PANTHER" id="PTHR19920">
    <property type="entry name" value="WD40 PROTEIN CIAO1"/>
    <property type="match status" value="1"/>
</dbReference>
<keyword evidence="1" id="KW-0853">WD repeat</keyword>
<dbReference type="SMART" id="SM00320">
    <property type="entry name" value="WD40"/>
    <property type="match status" value="5"/>
</dbReference>
<evidence type="ECO:0008006" key="4">
    <source>
        <dbReference type="Google" id="ProtNLM"/>
    </source>
</evidence>